<dbReference type="EMBL" id="CAOQHR010000003">
    <property type="protein sequence ID" value="CAI6332801.1"/>
    <property type="molecule type" value="Genomic_DNA"/>
</dbReference>
<gene>
    <name evidence="1" type="ORF">PDIGIT_LOCUS5831</name>
</gene>
<accession>A0A9W4UD98</accession>
<evidence type="ECO:0000313" key="2">
    <source>
        <dbReference type="Proteomes" id="UP001152607"/>
    </source>
</evidence>
<dbReference type="Proteomes" id="UP001152607">
    <property type="component" value="Unassembled WGS sequence"/>
</dbReference>
<organism evidence="1 2">
    <name type="scientific">Periconia digitata</name>
    <dbReference type="NCBI Taxonomy" id="1303443"/>
    <lineage>
        <taxon>Eukaryota</taxon>
        <taxon>Fungi</taxon>
        <taxon>Dikarya</taxon>
        <taxon>Ascomycota</taxon>
        <taxon>Pezizomycotina</taxon>
        <taxon>Dothideomycetes</taxon>
        <taxon>Pleosporomycetidae</taxon>
        <taxon>Pleosporales</taxon>
        <taxon>Massarineae</taxon>
        <taxon>Periconiaceae</taxon>
        <taxon>Periconia</taxon>
    </lineage>
</organism>
<evidence type="ECO:0000313" key="1">
    <source>
        <dbReference type="EMBL" id="CAI6332801.1"/>
    </source>
</evidence>
<protein>
    <submittedName>
        <fullName evidence="1">Uncharacterized protein</fullName>
    </submittedName>
</protein>
<name>A0A9W4UD98_9PLEO</name>
<sequence length="80" mass="9066">MQQSAICSNMVLLGYLTVHFKPRLRDISFQIYGVVVEGSTEALQLTKADSKDGSRPDSLHQLRRVPLQERVFALHPFLPD</sequence>
<reference evidence="1" key="1">
    <citation type="submission" date="2023-01" db="EMBL/GenBank/DDBJ databases">
        <authorList>
            <person name="Van Ghelder C."/>
            <person name="Rancurel C."/>
        </authorList>
    </citation>
    <scope>NUCLEOTIDE SEQUENCE</scope>
    <source>
        <strain evidence="1">CNCM I-4278</strain>
    </source>
</reference>
<keyword evidence="2" id="KW-1185">Reference proteome</keyword>
<comment type="caution">
    <text evidence="1">The sequence shown here is derived from an EMBL/GenBank/DDBJ whole genome shotgun (WGS) entry which is preliminary data.</text>
</comment>
<proteinExistence type="predicted"/>
<dbReference type="AlphaFoldDB" id="A0A9W4UD98"/>